<keyword evidence="2" id="KW-1185">Reference proteome</keyword>
<dbReference type="EMBL" id="BEXD01002129">
    <property type="protein sequence ID" value="GBB97109.1"/>
    <property type="molecule type" value="Genomic_DNA"/>
</dbReference>
<name>A0A2Z6RIK4_9GLOM</name>
<proteinExistence type="predicted"/>
<gene>
    <name evidence="1" type="ORF">RclHR1_29140001</name>
</gene>
<dbReference type="AlphaFoldDB" id="A0A2Z6RIK4"/>
<evidence type="ECO:0000313" key="1">
    <source>
        <dbReference type="EMBL" id="GBB97109.1"/>
    </source>
</evidence>
<accession>A0A2Z6RIK4</accession>
<evidence type="ECO:0000313" key="2">
    <source>
        <dbReference type="Proteomes" id="UP000247702"/>
    </source>
</evidence>
<comment type="caution">
    <text evidence="1">The sequence shown here is derived from an EMBL/GenBank/DDBJ whole genome shotgun (WGS) entry which is preliminary data.</text>
</comment>
<organism evidence="1 2">
    <name type="scientific">Rhizophagus clarus</name>
    <dbReference type="NCBI Taxonomy" id="94130"/>
    <lineage>
        <taxon>Eukaryota</taxon>
        <taxon>Fungi</taxon>
        <taxon>Fungi incertae sedis</taxon>
        <taxon>Mucoromycota</taxon>
        <taxon>Glomeromycotina</taxon>
        <taxon>Glomeromycetes</taxon>
        <taxon>Glomerales</taxon>
        <taxon>Glomeraceae</taxon>
        <taxon>Rhizophagus</taxon>
    </lineage>
</organism>
<dbReference type="Proteomes" id="UP000247702">
    <property type="component" value="Unassembled WGS sequence"/>
</dbReference>
<protein>
    <submittedName>
        <fullName evidence="1">Uncharacterized protein</fullName>
    </submittedName>
</protein>
<sequence>MTQSDFFEDTFTLFHPEAEKDKMEGQAIHYSGENYLNGIPTLDDIVAENDRGLTAIFNDALSNYQEIPFISIDNKGSCQKIKGKYCYILQLYGSFINGQKAVVTFLRIRVFFDICVPDGKSPDECEIKTYLRIYTSGTGKRKTAMQAIQENNYETASDDMYSFHRKVARKNGIAISGWSMLSNKKRELTKSPHI</sequence>
<reference evidence="1 2" key="1">
    <citation type="submission" date="2017-11" db="EMBL/GenBank/DDBJ databases">
        <title>The genome of Rhizophagus clarus HR1 reveals common genetic basis of auxotrophy among arbuscular mycorrhizal fungi.</title>
        <authorList>
            <person name="Kobayashi Y."/>
        </authorList>
    </citation>
    <scope>NUCLEOTIDE SEQUENCE [LARGE SCALE GENOMIC DNA]</scope>
    <source>
        <strain evidence="1 2">HR1</strain>
    </source>
</reference>